<evidence type="ECO:0000256" key="1">
    <source>
        <dbReference type="SAM" id="MobiDB-lite"/>
    </source>
</evidence>
<feature type="region of interest" description="Disordered" evidence="1">
    <location>
        <begin position="1"/>
        <end position="31"/>
    </location>
</feature>
<comment type="caution">
    <text evidence="2">The sequence shown here is derived from an EMBL/GenBank/DDBJ whole genome shotgun (WGS) entry which is preliminary data.</text>
</comment>
<dbReference type="Proteomes" id="UP000542125">
    <property type="component" value="Unassembled WGS sequence"/>
</dbReference>
<proteinExistence type="predicted"/>
<keyword evidence="3" id="KW-1185">Reference proteome</keyword>
<gene>
    <name evidence="2" type="ORF">FHW18_004515</name>
</gene>
<reference evidence="2 3" key="1">
    <citation type="submission" date="2020-07" db="EMBL/GenBank/DDBJ databases">
        <title>Genomic Encyclopedia of Type Strains, Phase IV (KMG-V): Genome sequencing to study the core and pangenomes of soil and plant-associated prokaryotes.</title>
        <authorList>
            <person name="Whitman W."/>
        </authorList>
    </citation>
    <scope>NUCLEOTIDE SEQUENCE [LARGE SCALE GENOMIC DNA]</scope>
    <source>
        <strain evidence="2 3">SAS40</strain>
    </source>
</reference>
<dbReference type="AlphaFoldDB" id="A0A7Y9IZF9"/>
<name>A0A7Y9IZF9_9BURK</name>
<sequence>MGDTRQRAAAGMLSATPVPGGDGRSIPGRHSTAFTMSSTTFFASPNTIMVLSR</sequence>
<accession>A0A7Y9IZF9</accession>
<protein>
    <submittedName>
        <fullName evidence="2">Uncharacterized protein</fullName>
    </submittedName>
</protein>
<evidence type="ECO:0000313" key="3">
    <source>
        <dbReference type="Proteomes" id="UP000542125"/>
    </source>
</evidence>
<dbReference type="EMBL" id="JACBYR010000002">
    <property type="protein sequence ID" value="NYE85208.1"/>
    <property type="molecule type" value="Genomic_DNA"/>
</dbReference>
<organism evidence="2 3">
    <name type="scientific">Pigmentiphaga litoralis</name>
    <dbReference type="NCBI Taxonomy" id="516702"/>
    <lineage>
        <taxon>Bacteria</taxon>
        <taxon>Pseudomonadati</taxon>
        <taxon>Pseudomonadota</taxon>
        <taxon>Betaproteobacteria</taxon>
        <taxon>Burkholderiales</taxon>
        <taxon>Alcaligenaceae</taxon>
        <taxon>Pigmentiphaga</taxon>
    </lineage>
</organism>
<evidence type="ECO:0000313" key="2">
    <source>
        <dbReference type="EMBL" id="NYE85208.1"/>
    </source>
</evidence>